<accession>A0ABS8T8Y3</accession>
<sequence>MSMVYSYIFRKENFYLYRNMQRQAASMKRNLFNQEYLDEQFNELEELQDDDNPNFVEEVVNLFFTDSVRLIRNIDLALANGPYDFGRLDDMMHQFKGSSSSIGAKRVKRECSQFQEYCNERNIEGCKRAFQGVKQEYATLKTKLDTYFQITREAS</sequence>
<evidence type="ECO:0000256" key="4">
    <source>
        <dbReference type="RuleBase" id="RU369004"/>
    </source>
</evidence>
<reference evidence="6 7" key="1">
    <citation type="journal article" date="2021" name="BMC Genomics">
        <title>Datura genome reveals duplications of psychoactive alkaloid biosynthetic genes and high mutation rate following tissue culture.</title>
        <authorList>
            <person name="Rajewski A."/>
            <person name="Carter-House D."/>
            <person name="Stajich J."/>
            <person name="Litt A."/>
        </authorList>
    </citation>
    <scope>NUCLEOTIDE SEQUENCE [LARGE SCALE GENOMIC DNA]</scope>
    <source>
        <strain evidence="6">AR-01</strain>
    </source>
</reference>
<dbReference type="PROSITE" id="PS50894">
    <property type="entry name" value="HPT"/>
    <property type="match status" value="1"/>
</dbReference>
<keyword evidence="1 4" id="KW-0932">Cytokinin signaling pathway</keyword>
<keyword evidence="3" id="KW-0597">Phosphoprotein</keyword>
<dbReference type="PANTHER" id="PTHR28242:SF51">
    <property type="entry name" value="HISTIDINE-CONTAINING PHOSPHOTRANSFER PROTEIN"/>
    <property type="match status" value="1"/>
</dbReference>
<comment type="caution">
    <text evidence="6">The sequence shown here is derived from an EMBL/GenBank/DDBJ whole genome shotgun (WGS) entry which is preliminary data.</text>
</comment>
<dbReference type="SUPFAM" id="SSF47226">
    <property type="entry name" value="Histidine-containing phosphotransfer domain, HPT domain"/>
    <property type="match status" value="1"/>
</dbReference>
<dbReference type="Pfam" id="PF01627">
    <property type="entry name" value="Hpt"/>
    <property type="match status" value="1"/>
</dbReference>
<comment type="domain">
    <text evidence="4">Histidine-containing phosphotransfer domain (HPt) contains an active histidine that mediates the phosphotransfer.</text>
</comment>
<dbReference type="PANTHER" id="PTHR28242">
    <property type="entry name" value="PHOSPHORELAY INTERMEDIATE PROTEIN YPD1"/>
    <property type="match status" value="1"/>
</dbReference>
<evidence type="ECO:0000256" key="1">
    <source>
        <dbReference type="ARBA" id="ARBA00022864"/>
    </source>
</evidence>
<keyword evidence="2 4" id="KW-0902">Two-component regulatory system</keyword>
<comment type="subcellular location">
    <subcellularLocation>
        <location evidence="4">Cytoplasm</location>
        <location evidence="4">Cytosol</location>
    </subcellularLocation>
    <subcellularLocation>
        <location evidence="4">Nucleus</location>
    </subcellularLocation>
</comment>
<dbReference type="InterPro" id="IPR045871">
    <property type="entry name" value="AHP1-5/YPD1"/>
</dbReference>
<feature type="modified residue" description="Phosphohistidine" evidence="3">
    <location>
        <position position="93"/>
    </location>
</feature>
<name>A0ABS8T8Y3_DATST</name>
<dbReference type="InterPro" id="IPR008207">
    <property type="entry name" value="Sig_transdc_His_kin_Hpt_dom"/>
</dbReference>
<dbReference type="Gene3D" id="1.20.120.160">
    <property type="entry name" value="HPT domain"/>
    <property type="match status" value="1"/>
</dbReference>
<gene>
    <name evidence="6" type="ORF">HAX54_005132</name>
</gene>
<organism evidence="6 7">
    <name type="scientific">Datura stramonium</name>
    <name type="common">Jimsonweed</name>
    <name type="synonym">Common thornapple</name>
    <dbReference type="NCBI Taxonomy" id="4076"/>
    <lineage>
        <taxon>Eukaryota</taxon>
        <taxon>Viridiplantae</taxon>
        <taxon>Streptophyta</taxon>
        <taxon>Embryophyta</taxon>
        <taxon>Tracheophyta</taxon>
        <taxon>Spermatophyta</taxon>
        <taxon>Magnoliopsida</taxon>
        <taxon>eudicotyledons</taxon>
        <taxon>Gunneridae</taxon>
        <taxon>Pentapetalae</taxon>
        <taxon>asterids</taxon>
        <taxon>lamiids</taxon>
        <taxon>Solanales</taxon>
        <taxon>Solanaceae</taxon>
        <taxon>Solanoideae</taxon>
        <taxon>Datureae</taxon>
        <taxon>Datura</taxon>
    </lineage>
</organism>
<dbReference type="InterPro" id="IPR036641">
    <property type="entry name" value="HPT_dom_sf"/>
</dbReference>
<protein>
    <recommendedName>
        <fullName evidence="4">Histidine-containing phosphotransfer protein</fullName>
    </recommendedName>
</protein>
<dbReference type="Proteomes" id="UP000823775">
    <property type="component" value="Unassembled WGS sequence"/>
</dbReference>
<evidence type="ECO:0000256" key="2">
    <source>
        <dbReference type="ARBA" id="ARBA00023012"/>
    </source>
</evidence>
<dbReference type="EMBL" id="JACEIK010001249">
    <property type="protein sequence ID" value="MCD7467603.1"/>
    <property type="molecule type" value="Genomic_DNA"/>
</dbReference>
<evidence type="ECO:0000313" key="7">
    <source>
        <dbReference type="Proteomes" id="UP000823775"/>
    </source>
</evidence>
<comment type="function">
    <text evidence="4">Functions as a two-component phosphorelay mediators between cytokinin sensor histidine kinases and response regulators (B-type ARRs). Plays an important role in propagating cytokinin signal transduction.</text>
</comment>
<proteinExistence type="predicted"/>
<feature type="domain" description="HPt" evidence="5">
    <location>
        <begin position="52"/>
        <end position="147"/>
    </location>
</feature>
<evidence type="ECO:0000313" key="6">
    <source>
        <dbReference type="EMBL" id="MCD7467603.1"/>
    </source>
</evidence>
<keyword evidence="7" id="KW-1185">Reference proteome</keyword>
<evidence type="ECO:0000256" key="3">
    <source>
        <dbReference type="PROSITE-ProRule" id="PRU00110"/>
    </source>
</evidence>
<evidence type="ECO:0000259" key="5">
    <source>
        <dbReference type="PROSITE" id="PS50894"/>
    </source>
</evidence>